<organism evidence="1 2">
    <name type="scientific">Lipomyces orientalis</name>
    <dbReference type="NCBI Taxonomy" id="1233043"/>
    <lineage>
        <taxon>Eukaryota</taxon>
        <taxon>Fungi</taxon>
        <taxon>Dikarya</taxon>
        <taxon>Ascomycota</taxon>
        <taxon>Saccharomycotina</taxon>
        <taxon>Lipomycetes</taxon>
        <taxon>Lipomycetales</taxon>
        <taxon>Lipomycetaceae</taxon>
        <taxon>Lipomyces</taxon>
    </lineage>
</organism>
<gene>
    <name evidence="1" type="ORF">V1517DRAFT_341724</name>
</gene>
<evidence type="ECO:0000313" key="1">
    <source>
        <dbReference type="EMBL" id="KAK9319445.1"/>
    </source>
</evidence>
<reference evidence="2" key="1">
    <citation type="journal article" date="2024" name="Front. Bioeng. Biotechnol.">
        <title>Genome-scale model development and genomic sequencing of the oleaginous clade Lipomyces.</title>
        <authorList>
            <person name="Czajka J.J."/>
            <person name="Han Y."/>
            <person name="Kim J."/>
            <person name="Mondo S.J."/>
            <person name="Hofstad B.A."/>
            <person name="Robles A."/>
            <person name="Haridas S."/>
            <person name="Riley R."/>
            <person name="LaButti K."/>
            <person name="Pangilinan J."/>
            <person name="Andreopoulos W."/>
            <person name="Lipzen A."/>
            <person name="Yan J."/>
            <person name="Wang M."/>
            <person name="Ng V."/>
            <person name="Grigoriev I.V."/>
            <person name="Spatafora J.W."/>
            <person name="Magnuson J.K."/>
            <person name="Baker S.E."/>
            <person name="Pomraning K.R."/>
        </authorList>
    </citation>
    <scope>NUCLEOTIDE SEQUENCE [LARGE SCALE GENOMIC DNA]</scope>
    <source>
        <strain evidence="2">CBS 10300</strain>
    </source>
</reference>
<sequence>MDMESWDRESGLLQSRRQKEYGITSFVYRRRRPFHSKRLYQLIHDSFVLCQFQDGDDGEDEDHGDNDQGDSSDSDADGRMLR</sequence>
<protein>
    <submittedName>
        <fullName evidence="1">Uncharacterized protein</fullName>
    </submittedName>
</protein>
<proteinExistence type="predicted"/>
<evidence type="ECO:0000313" key="2">
    <source>
        <dbReference type="Proteomes" id="UP001489719"/>
    </source>
</evidence>
<keyword evidence="2" id="KW-1185">Reference proteome</keyword>
<name>A0ACC3TE64_9ASCO</name>
<dbReference type="Proteomes" id="UP001489719">
    <property type="component" value="Unassembled WGS sequence"/>
</dbReference>
<accession>A0ACC3TE64</accession>
<comment type="caution">
    <text evidence="1">The sequence shown here is derived from an EMBL/GenBank/DDBJ whole genome shotgun (WGS) entry which is preliminary data.</text>
</comment>
<feature type="non-terminal residue" evidence="1">
    <location>
        <position position="82"/>
    </location>
</feature>
<dbReference type="EMBL" id="MU970187">
    <property type="protein sequence ID" value="KAK9319445.1"/>
    <property type="molecule type" value="Genomic_DNA"/>
</dbReference>